<protein>
    <submittedName>
        <fullName evidence="9">Undecaprenyl/decaprenyl-phosphate alpha-N-acetylglucosaminyl 1-phosphate transferase</fullName>
    </submittedName>
</protein>
<dbReference type="GO" id="GO:0016780">
    <property type="term" value="F:phosphotransferase activity, for other substituted phosphate groups"/>
    <property type="evidence" value="ECO:0007669"/>
    <property type="project" value="InterPro"/>
</dbReference>
<comment type="cofactor">
    <cofactor evidence="7">
        <name>Mg(2+)</name>
        <dbReference type="ChEBI" id="CHEBI:18420"/>
    </cofactor>
</comment>
<keyword evidence="7" id="KW-0479">Metal-binding</keyword>
<evidence type="ECO:0000313" key="9">
    <source>
        <dbReference type="EMBL" id="QSX09293.1"/>
    </source>
</evidence>
<comment type="subcellular location">
    <subcellularLocation>
        <location evidence="1">Cell membrane</location>
        <topology evidence="1">Multi-pass membrane protein</topology>
    </subcellularLocation>
</comment>
<evidence type="ECO:0000256" key="4">
    <source>
        <dbReference type="ARBA" id="ARBA00022692"/>
    </source>
</evidence>
<sequence>MNPILIYLSCLGLSMALTPVIARLAVMVGAVDKPNHRKVHAKQMPTLGGLAIFGAFYLGHLFFNYPHFQFKGIFLGGLVILAAGILDDLVGLKPKWKLLFQFVAAAIAIFYGQVHFKSFILPFIGWVDPGYAGYVIAFIWIVGMTNAINLIDGLDGLASGVSSITFLTMYILAAPLNDYFIMTYALILAGSTMGFLIYNFHPAKIFMGDTGAMFLGYIIAVMAMMGFRNATFISFVVPIIILGVPVFDTFFAMVRRKLQGKPMTQADRGHLHHVLMRLNESQTKTVLIIYGISIFFSAVAVVYNTISTTVGLSIMLVAYVVVRMCSRKLLKKGMDLKHVEQQDETDDHRGPGLDDGH</sequence>
<dbReference type="Proteomes" id="UP000663499">
    <property type="component" value="Chromosome"/>
</dbReference>
<evidence type="ECO:0000256" key="1">
    <source>
        <dbReference type="ARBA" id="ARBA00004651"/>
    </source>
</evidence>
<feature type="transmembrane region" description="Helical" evidence="8">
    <location>
        <begin position="120"/>
        <end position="142"/>
    </location>
</feature>
<proteinExistence type="predicted"/>
<dbReference type="CDD" id="cd06853">
    <property type="entry name" value="GT_WecA_like"/>
    <property type="match status" value="1"/>
</dbReference>
<dbReference type="InterPro" id="IPR000715">
    <property type="entry name" value="Glycosyl_transferase_4"/>
</dbReference>
<gene>
    <name evidence="9" type="ORF">J0B03_04315</name>
</gene>
<dbReference type="Pfam" id="PF00953">
    <property type="entry name" value="Glycos_transf_4"/>
    <property type="match status" value="1"/>
</dbReference>
<dbReference type="GO" id="GO:0005886">
    <property type="term" value="C:plasma membrane"/>
    <property type="evidence" value="ECO:0007669"/>
    <property type="project" value="UniProtKB-SubCell"/>
</dbReference>
<evidence type="ECO:0000313" key="10">
    <source>
        <dbReference type="Proteomes" id="UP000663499"/>
    </source>
</evidence>
<feature type="transmembrane region" description="Helical" evidence="8">
    <location>
        <begin position="285"/>
        <end position="303"/>
    </location>
</feature>
<keyword evidence="6 8" id="KW-0472">Membrane</keyword>
<evidence type="ECO:0000256" key="8">
    <source>
        <dbReference type="SAM" id="Phobius"/>
    </source>
</evidence>
<keyword evidence="3 9" id="KW-0808">Transferase</keyword>
<dbReference type="KEGG" id="alka:J0B03_04315"/>
<feature type="transmembrane region" description="Helical" evidence="8">
    <location>
        <begin position="68"/>
        <end position="86"/>
    </location>
</feature>
<feature type="transmembrane region" description="Helical" evidence="8">
    <location>
        <begin position="232"/>
        <end position="254"/>
    </location>
</feature>
<dbReference type="GO" id="GO:0046872">
    <property type="term" value="F:metal ion binding"/>
    <property type="evidence" value="ECO:0007669"/>
    <property type="project" value="UniProtKB-KW"/>
</dbReference>
<feature type="transmembrane region" description="Helical" evidence="8">
    <location>
        <begin position="179"/>
        <end position="198"/>
    </location>
</feature>
<dbReference type="PROSITE" id="PS01348">
    <property type="entry name" value="MRAY_2"/>
    <property type="match status" value="1"/>
</dbReference>
<dbReference type="InterPro" id="IPR018480">
    <property type="entry name" value="PNAcMuramoyl-5peptid_Trfase_CS"/>
</dbReference>
<evidence type="ECO:0000256" key="2">
    <source>
        <dbReference type="ARBA" id="ARBA00022475"/>
    </source>
</evidence>
<feature type="transmembrane region" description="Helical" evidence="8">
    <location>
        <begin position="6"/>
        <end position="31"/>
    </location>
</feature>
<name>A0A975AIN9_9FIRM</name>
<keyword evidence="2" id="KW-1003">Cell membrane</keyword>
<feature type="transmembrane region" description="Helical" evidence="8">
    <location>
        <begin position="43"/>
        <end position="62"/>
    </location>
</feature>
<feature type="transmembrane region" description="Helical" evidence="8">
    <location>
        <begin position="98"/>
        <end position="114"/>
    </location>
</feature>
<dbReference type="GO" id="GO:0044038">
    <property type="term" value="P:cell wall macromolecule biosynthetic process"/>
    <property type="evidence" value="ECO:0007669"/>
    <property type="project" value="TreeGrafter"/>
</dbReference>
<organism evidence="9 10">
    <name type="scientific">Alkalibacter rhizosphaerae</name>
    <dbReference type="NCBI Taxonomy" id="2815577"/>
    <lineage>
        <taxon>Bacteria</taxon>
        <taxon>Bacillati</taxon>
        <taxon>Bacillota</taxon>
        <taxon>Clostridia</taxon>
        <taxon>Eubacteriales</taxon>
        <taxon>Eubacteriaceae</taxon>
        <taxon>Alkalibacter</taxon>
    </lineage>
</organism>
<dbReference type="PANTHER" id="PTHR22926">
    <property type="entry name" value="PHOSPHO-N-ACETYLMURAMOYL-PENTAPEPTIDE-TRANSFERASE"/>
    <property type="match status" value="1"/>
</dbReference>
<keyword evidence="7" id="KW-0460">Magnesium</keyword>
<feature type="binding site" evidence="7">
    <location>
        <position position="209"/>
    </location>
    <ligand>
        <name>Mg(2+)</name>
        <dbReference type="ChEBI" id="CHEBI:18420"/>
    </ligand>
</feature>
<feature type="binding site" evidence="7">
    <location>
        <position position="149"/>
    </location>
    <ligand>
        <name>Mg(2+)</name>
        <dbReference type="ChEBI" id="CHEBI:18420"/>
    </ligand>
</feature>
<evidence type="ECO:0000256" key="6">
    <source>
        <dbReference type="ARBA" id="ARBA00023136"/>
    </source>
</evidence>
<reference evidence="9" key="1">
    <citation type="submission" date="2021-03" db="EMBL/GenBank/DDBJ databases">
        <title>Alkalibacter marinus sp. nov., isolated from tidal flat sediment.</title>
        <authorList>
            <person name="Namirimu T."/>
            <person name="Yang J.-A."/>
            <person name="Yang S.-H."/>
            <person name="Kim Y.-J."/>
            <person name="Kwon K.K."/>
        </authorList>
    </citation>
    <scope>NUCLEOTIDE SEQUENCE</scope>
    <source>
        <strain evidence="9">ES005</strain>
    </source>
</reference>
<feature type="transmembrane region" description="Helical" evidence="8">
    <location>
        <begin position="154"/>
        <end position="173"/>
    </location>
</feature>
<dbReference type="AlphaFoldDB" id="A0A975AIN9"/>
<keyword evidence="4 8" id="KW-0812">Transmembrane</keyword>
<dbReference type="RefSeq" id="WP_207300630.1">
    <property type="nucleotide sequence ID" value="NZ_CP071444.1"/>
</dbReference>
<feature type="transmembrane region" description="Helical" evidence="8">
    <location>
        <begin position="205"/>
        <end position="226"/>
    </location>
</feature>
<accession>A0A975AIN9</accession>
<evidence type="ECO:0000256" key="3">
    <source>
        <dbReference type="ARBA" id="ARBA00022679"/>
    </source>
</evidence>
<feature type="transmembrane region" description="Helical" evidence="8">
    <location>
        <begin position="309"/>
        <end position="326"/>
    </location>
</feature>
<evidence type="ECO:0000256" key="7">
    <source>
        <dbReference type="PIRSR" id="PIRSR600715-1"/>
    </source>
</evidence>
<dbReference type="PANTHER" id="PTHR22926:SF3">
    <property type="entry name" value="UNDECAPRENYL-PHOSPHATE ALPHA-N-ACETYLGLUCOSAMINYL 1-PHOSPHATE TRANSFERASE"/>
    <property type="match status" value="1"/>
</dbReference>
<dbReference type="GO" id="GO:0071555">
    <property type="term" value="P:cell wall organization"/>
    <property type="evidence" value="ECO:0007669"/>
    <property type="project" value="TreeGrafter"/>
</dbReference>
<keyword evidence="10" id="KW-1185">Reference proteome</keyword>
<dbReference type="GO" id="GO:0009103">
    <property type="term" value="P:lipopolysaccharide biosynthetic process"/>
    <property type="evidence" value="ECO:0007669"/>
    <property type="project" value="TreeGrafter"/>
</dbReference>
<dbReference type="EMBL" id="CP071444">
    <property type="protein sequence ID" value="QSX09293.1"/>
    <property type="molecule type" value="Genomic_DNA"/>
</dbReference>
<keyword evidence="5 8" id="KW-1133">Transmembrane helix</keyword>
<evidence type="ECO:0000256" key="5">
    <source>
        <dbReference type="ARBA" id="ARBA00022989"/>
    </source>
</evidence>